<dbReference type="EMBL" id="JH000151">
    <property type="protein sequence ID" value="EGW07174.1"/>
    <property type="molecule type" value="Genomic_DNA"/>
</dbReference>
<dbReference type="InParanoid" id="G3H534"/>
<organism evidence="1 2">
    <name type="scientific">Cricetulus griseus</name>
    <name type="common">Chinese hamster</name>
    <name type="synonym">Cricetulus barabensis griseus</name>
    <dbReference type="NCBI Taxonomy" id="10029"/>
    <lineage>
        <taxon>Eukaryota</taxon>
        <taxon>Metazoa</taxon>
        <taxon>Chordata</taxon>
        <taxon>Craniata</taxon>
        <taxon>Vertebrata</taxon>
        <taxon>Euteleostomi</taxon>
        <taxon>Mammalia</taxon>
        <taxon>Eutheria</taxon>
        <taxon>Euarchontoglires</taxon>
        <taxon>Glires</taxon>
        <taxon>Rodentia</taxon>
        <taxon>Myomorpha</taxon>
        <taxon>Muroidea</taxon>
        <taxon>Cricetidae</taxon>
        <taxon>Cricetinae</taxon>
        <taxon>Cricetulus</taxon>
    </lineage>
</organism>
<name>G3H534_CRIGR</name>
<proteinExistence type="predicted"/>
<sequence length="53" mass="6182">MVPYEMGYSEITYPDPHPIFSKGYFLCRGVFHNGVQISLLEETFQIHSKLTFI</sequence>
<accession>G3H534</accession>
<reference evidence="2" key="1">
    <citation type="journal article" date="2011" name="Nat. Biotechnol.">
        <title>The genomic sequence of the Chinese hamster ovary (CHO)-K1 cell line.</title>
        <authorList>
            <person name="Xu X."/>
            <person name="Nagarajan H."/>
            <person name="Lewis N.E."/>
            <person name="Pan S."/>
            <person name="Cai Z."/>
            <person name="Liu X."/>
            <person name="Chen W."/>
            <person name="Xie M."/>
            <person name="Wang W."/>
            <person name="Hammond S."/>
            <person name="Andersen M.R."/>
            <person name="Neff N."/>
            <person name="Passarelli B."/>
            <person name="Koh W."/>
            <person name="Fan H.C."/>
            <person name="Wang J."/>
            <person name="Gui Y."/>
            <person name="Lee K.H."/>
            <person name="Betenbaugh M.J."/>
            <person name="Quake S.R."/>
            <person name="Famili I."/>
            <person name="Palsson B.O."/>
            <person name="Wang J."/>
        </authorList>
    </citation>
    <scope>NUCLEOTIDE SEQUENCE [LARGE SCALE GENOMIC DNA]</scope>
    <source>
        <strain evidence="2">CHO K1 cell line</strain>
    </source>
</reference>
<protein>
    <submittedName>
        <fullName evidence="1">Uncharacterized protein</fullName>
    </submittedName>
</protein>
<gene>
    <name evidence="1" type="ORF">I79_005403</name>
</gene>
<evidence type="ECO:0000313" key="1">
    <source>
        <dbReference type="EMBL" id="EGW07174.1"/>
    </source>
</evidence>
<dbReference type="Proteomes" id="UP000001075">
    <property type="component" value="Unassembled WGS sequence"/>
</dbReference>
<evidence type="ECO:0000313" key="2">
    <source>
        <dbReference type="Proteomes" id="UP000001075"/>
    </source>
</evidence>
<dbReference type="AlphaFoldDB" id="G3H534"/>